<feature type="transmembrane region" description="Helical" evidence="2">
    <location>
        <begin position="250"/>
        <end position="268"/>
    </location>
</feature>
<accession>A0ABP1QQ35</accession>
<evidence type="ECO:0000256" key="3">
    <source>
        <dbReference type="SAM" id="SignalP"/>
    </source>
</evidence>
<proteinExistence type="predicted"/>
<evidence type="ECO:0000313" key="4">
    <source>
        <dbReference type="EMBL" id="CAL8106990.1"/>
    </source>
</evidence>
<gene>
    <name evidence="4" type="ORF">ODALV1_LOCUS12539</name>
</gene>
<feature type="signal peptide" evidence="3">
    <location>
        <begin position="1"/>
        <end position="26"/>
    </location>
</feature>
<evidence type="ECO:0000256" key="1">
    <source>
        <dbReference type="SAM" id="MobiDB-lite"/>
    </source>
</evidence>
<keyword evidence="3" id="KW-0732">Signal</keyword>
<feature type="region of interest" description="Disordered" evidence="1">
    <location>
        <begin position="220"/>
        <end position="241"/>
    </location>
</feature>
<dbReference type="EMBL" id="CAXLJM020000038">
    <property type="protein sequence ID" value="CAL8106990.1"/>
    <property type="molecule type" value="Genomic_DNA"/>
</dbReference>
<keyword evidence="2" id="KW-1133">Transmembrane helix</keyword>
<keyword evidence="2" id="KW-0472">Membrane</keyword>
<organism evidence="4 5">
    <name type="scientific">Orchesella dallaii</name>
    <dbReference type="NCBI Taxonomy" id="48710"/>
    <lineage>
        <taxon>Eukaryota</taxon>
        <taxon>Metazoa</taxon>
        <taxon>Ecdysozoa</taxon>
        <taxon>Arthropoda</taxon>
        <taxon>Hexapoda</taxon>
        <taxon>Collembola</taxon>
        <taxon>Entomobryomorpha</taxon>
        <taxon>Entomobryoidea</taxon>
        <taxon>Orchesellidae</taxon>
        <taxon>Orchesellinae</taxon>
        <taxon>Orchesella</taxon>
    </lineage>
</organism>
<feature type="chain" id="PRO_5047396876" evidence="3">
    <location>
        <begin position="27"/>
        <end position="270"/>
    </location>
</feature>
<keyword evidence="2" id="KW-0812">Transmembrane</keyword>
<reference evidence="4 5" key="1">
    <citation type="submission" date="2024-08" db="EMBL/GenBank/DDBJ databases">
        <authorList>
            <person name="Cucini C."/>
            <person name="Frati F."/>
        </authorList>
    </citation>
    <scope>NUCLEOTIDE SEQUENCE [LARGE SCALE GENOMIC DNA]</scope>
</reference>
<comment type="caution">
    <text evidence="4">The sequence shown here is derived from an EMBL/GenBank/DDBJ whole genome shotgun (WGS) entry which is preliminary data.</text>
</comment>
<evidence type="ECO:0000313" key="5">
    <source>
        <dbReference type="Proteomes" id="UP001642540"/>
    </source>
</evidence>
<name>A0ABP1QQ35_9HEXA</name>
<keyword evidence="5" id="KW-1185">Reference proteome</keyword>
<protein>
    <submittedName>
        <fullName evidence="4">Uncharacterized protein</fullName>
    </submittedName>
</protein>
<dbReference type="Gene3D" id="2.60.20.10">
    <property type="entry name" value="Crystallins"/>
    <property type="match status" value="1"/>
</dbReference>
<sequence length="270" mass="29673">MSAEENLRKFVFVVLLFVSFITIAEAYRPQQLILYSEDNFTGRQKSFYTSTFELDHDSIGKIAKSHCIVRGLWKISGTFYSNPNLTFVENAYGADKDNTGVSGRVCGTWHSKNRTAQYKSIEFIGANDLDTPALNLNTKPRFLGADLYFDGNFLRLPASLSFHSYGFTGKENWTLYANTNFSGASECLEAAVDKHGYAVTFNVNKTFVVGSIWRGGCGPTTAHSRGVPEGGGGKKKPDGKGSQGHVLAEFTNLLITFISALLLPSFAIRA</sequence>
<evidence type="ECO:0000256" key="2">
    <source>
        <dbReference type="SAM" id="Phobius"/>
    </source>
</evidence>
<dbReference type="Proteomes" id="UP001642540">
    <property type="component" value="Unassembled WGS sequence"/>
</dbReference>